<protein>
    <submittedName>
        <fullName evidence="2">Uncharacterized protein</fullName>
    </submittedName>
</protein>
<evidence type="ECO:0000256" key="1">
    <source>
        <dbReference type="SAM" id="MobiDB-lite"/>
    </source>
</evidence>
<name>A0ABR1VDY3_9PEZI</name>
<dbReference type="RefSeq" id="XP_066716692.1">
    <property type="nucleotide sequence ID" value="XM_066857423.1"/>
</dbReference>
<dbReference type="GeneID" id="92090486"/>
<dbReference type="Proteomes" id="UP001480595">
    <property type="component" value="Unassembled WGS sequence"/>
</dbReference>
<proteinExistence type="predicted"/>
<feature type="compositionally biased region" description="Low complexity" evidence="1">
    <location>
        <begin position="88"/>
        <end position="98"/>
    </location>
</feature>
<dbReference type="EMBL" id="JAQQWL010000006">
    <property type="protein sequence ID" value="KAK8069398.1"/>
    <property type="molecule type" value="Genomic_DNA"/>
</dbReference>
<comment type="caution">
    <text evidence="2">The sequence shown here is derived from an EMBL/GenBank/DDBJ whole genome shotgun (WGS) entry which is preliminary data.</text>
</comment>
<gene>
    <name evidence="2" type="ORF">PG994_006014</name>
</gene>
<organism evidence="2 3">
    <name type="scientific">Apiospora phragmitis</name>
    <dbReference type="NCBI Taxonomy" id="2905665"/>
    <lineage>
        <taxon>Eukaryota</taxon>
        <taxon>Fungi</taxon>
        <taxon>Dikarya</taxon>
        <taxon>Ascomycota</taxon>
        <taxon>Pezizomycotina</taxon>
        <taxon>Sordariomycetes</taxon>
        <taxon>Xylariomycetidae</taxon>
        <taxon>Amphisphaeriales</taxon>
        <taxon>Apiosporaceae</taxon>
        <taxon>Apiospora</taxon>
    </lineage>
</organism>
<sequence>MASDDIADFIDGGVWDDLPEDGNLAQSQYPGWCNASALGQHFGTGDALALLPGQCYGDSMFLNASTFESINSRGDMMAENATGLDMSMSASSSLPRSMTHQTHGHASSLA</sequence>
<evidence type="ECO:0000313" key="2">
    <source>
        <dbReference type="EMBL" id="KAK8069398.1"/>
    </source>
</evidence>
<feature type="region of interest" description="Disordered" evidence="1">
    <location>
        <begin position="88"/>
        <end position="110"/>
    </location>
</feature>
<reference evidence="2 3" key="1">
    <citation type="submission" date="2023-01" db="EMBL/GenBank/DDBJ databases">
        <title>Analysis of 21 Apiospora genomes using comparative genomics revels a genus with tremendous synthesis potential of carbohydrate active enzymes and secondary metabolites.</title>
        <authorList>
            <person name="Sorensen T."/>
        </authorList>
    </citation>
    <scope>NUCLEOTIDE SEQUENCE [LARGE SCALE GENOMIC DNA]</scope>
    <source>
        <strain evidence="2 3">CBS 135458</strain>
    </source>
</reference>
<feature type="compositionally biased region" description="Polar residues" evidence="1">
    <location>
        <begin position="99"/>
        <end position="110"/>
    </location>
</feature>
<accession>A0ABR1VDY3</accession>
<keyword evidence="3" id="KW-1185">Reference proteome</keyword>
<evidence type="ECO:0000313" key="3">
    <source>
        <dbReference type="Proteomes" id="UP001480595"/>
    </source>
</evidence>